<dbReference type="AlphaFoldDB" id="A0A151K4J1"/>
<evidence type="ECO:0000313" key="10">
    <source>
        <dbReference type="EMBL" id="KYN50748.1"/>
    </source>
</evidence>
<evidence type="ECO:0000256" key="7">
    <source>
        <dbReference type="ARBA" id="ARBA00023125"/>
    </source>
</evidence>
<evidence type="ECO:0000313" key="11">
    <source>
        <dbReference type="Proteomes" id="UP000078541"/>
    </source>
</evidence>
<reference evidence="10 11" key="1">
    <citation type="submission" date="2016-03" db="EMBL/GenBank/DDBJ databases">
        <title>Trachymyrmex septentrionalis WGS genome.</title>
        <authorList>
            <person name="Nygaard S."/>
            <person name="Hu H."/>
            <person name="Boomsma J."/>
            <person name="Zhang G."/>
        </authorList>
    </citation>
    <scope>NUCLEOTIDE SEQUENCE [LARGE SCALE GENOMIC DNA]</scope>
    <source>
        <strain evidence="10">Tsep2-gDNA-1</strain>
        <tissue evidence="10">Whole body</tissue>
    </source>
</reference>
<dbReference type="Proteomes" id="UP000078541">
    <property type="component" value="Unassembled WGS sequence"/>
</dbReference>
<feature type="non-terminal residue" evidence="10">
    <location>
        <position position="1"/>
    </location>
</feature>
<keyword evidence="4" id="KW-0548">Nucleotidyltransferase</keyword>
<organism evidence="10 11">
    <name type="scientific">Trachymyrmex septentrionalis</name>
    <dbReference type="NCBI Taxonomy" id="34720"/>
    <lineage>
        <taxon>Eukaryota</taxon>
        <taxon>Metazoa</taxon>
        <taxon>Ecdysozoa</taxon>
        <taxon>Arthropoda</taxon>
        <taxon>Hexapoda</taxon>
        <taxon>Insecta</taxon>
        <taxon>Pterygota</taxon>
        <taxon>Neoptera</taxon>
        <taxon>Endopterygota</taxon>
        <taxon>Hymenoptera</taxon>
        <taxon>Apocrita</taxon>
        <taxon>Aculeata</taxon>
        <taxon>Formicoidea</taxon>
        <taxon>Formicidae</taxon>
        <taxon>Myrmicinae</taxon>
        <taxon>Trachymyrmex</taxon>
    </lineage>
</organism>
<accession>A0A151K4J1</accession>
<protein>
    <recommendedName>
        <fullName evidence="2">DNA-directed DNA polymerase</fullName>
        <ecNumber evidence="2">2.7.7.7</ecNumber>
    </recommendedName>
</protein>
<dbReference type="GO" id="GO:0042575">
    <property type="term" value="C:DNA polymerase complex"/>
    <property type="evidence" value="ECO:0007669"/>
    <property type="project" value="UniProtKB-ARBA"/>
</dbReference>
<keyword evidence="7" id="KW-0238">DNA-binding</keyword>
<evidence type="ECO:0000256" key="6">
    <source>
        <dbReference type="ARBA" id="ARBA00022932"/>
    </source>
</evidence>
<evidence type="ECO:0000256" key="5">
    <source>
        <dbReference type="ARBA" id="ARBA00022705"/>
    </source>
</evidence>
<evidence type="ECO:0000259" key="9">
    <source>
        <dbReference type="Pfam" id="PF03175"/>
    </source>
</evidence>
<comment type="similarity">
    <text evidence="1">Belongs to the DNA polymerase type-B family.</text>
</comment>
<dbReference type="STRING" id="34720.A0A151K4J1"/>
<dbReference type="GO" id="GO:0006260">
    <property type="term" value="P:DNA replication"/>
    <property type="evidence" value="ECO:0007669"/>
    <property type="project" value="UniProtKB-KW"/>
</dbReference>
<name>A0A151K4J1_9HYME</name>
<proteinExistence type="inferred from homology"/>
<dbReference type="EMBL" id="LKEZ01026684">
    <property type="protein sequence ID" value="KYN50748.1"/>
    <property type="molecule type" value="Genomic_DNA"/>
</dbReference>
<dbReference type="GO" id="GO:0003677">
    <property type="term" value="F:DNA binding"/>
    <property type="evidence" value="ECO:0007669"/>
    <property type="project" value="UniProtKB-KW"/>
</dbReference>
<dbReference type="InterPro" id="IPR012337">
    <property type="entry name" value="RNaseH-like_sf"/>
</dbReference>
<gene>
    <name evidence="10" type="ORF">ALC56_10211</name>
</gene>
<dbReference type="EC" id="2.7.7.7" evidence="2"/>
<comment type="catalytic activity">
    <reaction evidence="8">
        <text>DNA(n) + a 2'-deoxyribonucleoside 5'-triphosphate = DNA(n+1) + diphosphate</text>
        <dbReference type="Rhea" id="RHEA:22508"/>
        <dbReference type="Rhea" id="RHEA-COMP:17339"/>
        <dbReference type="Rhea" id="RHEA-COMP:17340"/>
        <dbReference type="ChEBI" id="CHEBI:33019"/>
        <dbReference type="ChEBI" id="CHEBI:61560"/>
        <dbReference type="ChEBI" id="CHEBI:173112"/>
        <dbReference type="EC" id="2.7.7.7"/>
    </reaction>
</comment>
<evidence type="ECO:0000256" key="2">
    <source>
        <dbReference type="ARBA" id="ARBA00012417"/>
    </source>
</evidence>
<dbReference type="SUPFAM" id="SSF53098">
    <property type="entry name" value="Ribonuclease H-like"/>
    <property type="match status" value="1"/>
</dbReference>
<evidence type="ECO:0000256" key="8">
    <source>
        <dbReference type="ARBA" id="ARBA00049244"/>
    </source>
</evidence>
<keyword evidence="6" id="KW-0239">DNA-directed DNA polymerase</keyword>
<dbReference type="SUPFAM" id="SSF56672">
    <property type="entry name" value="DNA/RNA polymerases"/>
    <property type="match status" value="1"/>
</dbReference>
<keyword evidence="3" id="KW-0808">Transferase</keyword>
<evidence type="ECO:0000256" key="1">
    <source>
        <dbReference type="ARBA" id="ARBA00005755"/>
    </source>
</evidence>
<dbReference type="PANTHER" id="PTHR31511">
    <property type="entry name" value="PROTEIN CBG23764"/>
    <property type="match status" value="1"/>
</dbReference>
<dbReference type="Pfam" id="PF03175">
    <property type="entry name" value="DNA_pol_B_2"/>
    <property type="match status" value="1"/>
</dbReference>
<dbReference type="InterPro" id="IPR043502">
    <property type="entry name" value="DNA/RNA_pol_sf"/>
</dbReference>
<keyword evidence="5" id="KW-0235">DNA replication</keyword>
<keyword evidence="11" id="KW-1185">Reference proteome</keyword>
<dbReference type="GO" id="GO:0000166">
    <property type="term" value="F:nucleotide binding"/>
    <property type="evidence" value="ECO:0007669"/>
    <property type="project" value="InterPro"/>
</dbReference>
<evidence type="ECO:0000256" key="3">
    <source>
        <dbReference type="ARBA" id="ARBA00022679"/>
    </source>
</evidence>
<dbReference type="GO" id="GO:0003887">
    <property type="term" value="F:DNA-directed DNA polymerase activity"/>
    <property type="evidence" value="ECO:0007669"/>
    <property type="project" value="UniProtKB-KW"/>
</dbReference>
<comment type="caution">
    <text evidence="10">The sequence shown here is derived from an EMBL/GenBank/DDBJ whole genome shotgun (WGS) entry which is preliminary data.</text>
</comment>
<sequence length="670" mass="78282">PMRAGCYFEVPREIATKRAVINVSTMDNAYFAWSVVAALYPAEKHAERESSYPHYTTVLNLAGIEFPITFKDIPKFERLNAVSINVYDIENKQVLPLRLTSDKEDKHVNLLYMQDPRDDGVGHFAWIKNLSRIVRSQITRKKNKKYFCDRTNEKLQSHTMDCQKINDCAIRLPSEDEKWLKFGNFCNKERVPFVVYADLECILRKTEPDRENASSYAYQQHEVFSIGYYVRCSKNTSPSQNMSIALKIKLKNNSQRNCVKLRFIDSFKFLSTSLDKLASYLDKDKLKIIRSKFSTLLDDEFELLTHKGVFPYEYVDCAEKLQDTRLPPRESFYSSLTGDTVSESDYAHAANVWQRFSIRTLGEYSDLYLKTDVLLLADIFENFRESCVASYGLDPAHYYILPGFTWDAMLKHTRVKFELLTDIDTIMFIERGIRGGLSQFSGRYARANNKYMHSYDPSEPSSYLMYCDVNNLYGWAMCQPLPYAKFQWVEDAANFDASAIALDSPTGYILEVDLEYPQHIHDRHTDLPFCPTRDKPPGKREYKLLATLYDKQRYIIHYRNLQQCTRHGLRVTKIHRVLQFAQSPWLRDYIELNTNFRTRAKNDFEKNLYKLMNNAVFGKTMEIVRNHADVKLLTKWDGWYDAEAMIAKPNFHSRSVFAENLIAVELRNSR</sequence>
<dbReference type="InterPro" id="IPR004868">
    <property type="entry name" value="DNA-dir_DNA_pol_B_mt/vir"/>
</dbReference>
<evidence type="ECO:0000256" key="4">
    <source>
        <dbReference type="ARBA" id="ARBA00022695"/>
    </source>
</evidence>
<feature type="domain" description="DNA-directed DNA polymerase family B mitochondria/virus" evidence="9">
    <location>
        <begin position="237"/>
        <end position="619"/>
    </location>
</feature>
<dbReference type="PANTHER" id="PTHR31511:SF12">
    <property type="entry name" value="RHO TERMINATION FACTOR N-TERMINAL DOMAIN-CONTAINING PROTEIN"/>
    <property type="match status" value="1"/>
</dbReference>